<evidence type="ECO:0000313" key="2">
    <source>
        <dbReference type="Proteomes" id="UP000509761"/>
    </source>
</evidence>
<accession>A0A653P4M4</accession>
<reference evidence="1 2" key="1">
    <citation type="submission" date="2019-12" db="EMBL/GenBank/DDBJ databases">
        <title>Genome sequencing and assembly of endphytes of Porphyra tenera.</title>
        <authorList>
            <person name="Park J.M."/>
            <person name="Shin R."/>
            <person name="Jo S.H."/>
        </authorList>
    </citation>
    <scope>NUCLEOTIDE SEQUENCE [LARGE SCALE GENOMIC DNA]</scope>
    <source>
        <strain evidence="1 2">GPM3</strain>
    </source>
</reference>
<dbReference type="EMBL" id="CP054580">
    <property type="protein sequence ID" value="QKS22787.1"/>
    <property type="molecule type" value="Genomic_DNA"/>
</dbReference>
<proteinExistence type="predicted"/>
<dbReference type="InterPro" id="IPR043519">
    <property type="entry name" value="NT_sf"/>
</dbReference>
<dbReference type="AlphaFoldDB" id="A0A653P4M4"/>
<dbReference type="Proteomes" id="UP000509761">
    <property type="component" value="Chromosome"/>
</dbReference>
<gene>
    <name evidence="1" type="ORF">FX987_00538</name>
</gene>
<dbReference type="Gene3D" id="3.30.460.10">
    <property type="entry name" value="Beta Polymerase, domain 2"/>
    <property type="match status" value="1"/>
</dbReference>
<accession>A0A6N0YU76</accession>
<keyword evidence="2" id="KW-1185">Reference proteome</keyword>
<name>A0A653P4M4_9GAMM</name>
<sequence>MRLSEEQKAIVKQVGQEVFGNNVQLALFGSRLNDHVKGGDIDILVKSDKPMTGKMIKMLTMTARLQMRLGDQPIDILIYDPETPLSPVYEQALTNGELI</sequence>
<dbReference type="GeneID" id="69283854"/>
<evidence type="ECO:0000313" key="1">
    <source>
        <dbReference type="EMBL" id="QKS22787.1"/>
    </source>
</evidence>
<dbReference type="CDD" id="cd05403">
    <property type="entry name" value="NT_KNTase_like"/>
    <property type="match status" value="1"/>
</dbReference>
<organism evidence="1 2">
    <name type="scientific">Vreelandella titanicae</name>
    <dbReference type="NCBI Taxonomy" id="664683"/>
    <lineage>
        <taxon>Bacteria</taxon>
        <taxon>Pseudomonadati</taxon>
        <taxon>Pseudomonadota</taxon>
        <taxon>Gammaproteobacteria</taxon>
        <taxon>Oceanospirillales</taxon>
        <taxon>Halomonadaceae</taxon>
        <taxon>Vreelandella</taxon>
    </lineage>
</organism>
<protein>
    <submittedName>
        <fullName evidence="1">Uncharacterized protein</fullName>
    </submittedName>
</protein>
<dbReference type="RefSeq" id="WP_022519678.1">
    <property type="nucleotide sequence ID" value="NZ_CBDIPO010000002.1"/>
</dbReference>
<dbReference type="SUPFAM" id="SSF81301">
    <property type="entry name" value="Nucleotidyltransferase"/>
    <property type="match status" value="1"/>
</dbReference>